<dbReference type="EMBL" id="AZGI01000015">
    <property type="protein sequence ID" value="KRM40507.1"/>
    <property type="molecule type" value="Genomic_DNA"/>
</dbReference>
<dbReference type="AlphaFoldDB" id="A0A0R1YKN3"/>
<organism evidence="2 3">
    <name type="scientific">Lactobacillus hamsteri DSM 5661 = JCM 6256</name>
    <dbReference type="NCBI Taxonomy" id="1423754"/>
    <lineage>
        <taxon>Bacteria</taxon>
        <taxon>Bacillati</taxon>
        <taxon>Bacillota</taxon>
        <taxon>Bacilli</taxon>
        <taxon>Lactobacillales</taxon>
        <taxon>Lactobacillaceae</taxon>
        <taxon>Lactobacillus</taxon>
    </lineage>
</organism>
<keyword evidence="3" id="KW-1185">Reference proteome</keyword>
<dbReference type="SUPFAM" id="SSF54611">
    <property type="entry name" value="SecB-like"/>
    <property type="match status" value="1"/>
</dbReference>
<dbReference type="PATRIC" id="fig|1423754.3.peg.549"/>
<reference evidence="2 3" key="1">
    <citation type="journal article" date="2015" name="Genome Announc.">
        <title>Expanding the biotechnology potential of lactobacilli through comparative genomics of 213 strains and associated genera.</title>
        <authorList>
            <person name="Sun Z."/>
            <person name="Harris H.M."/>
            <person name="McCann A."/>
            <person name="Guo C."/>
            <person name="Argimon S."/>
            <person name="Zhang W."/>
            <person name="Yang X."/>
            <person name="Jeffery I.B."/>
            <person name="Cooney J.C."/>
            <person name="Kagawa T.F."/>
            <person name="Liu W."/>
            <person name="Song Y."/>
            <person name="Salvetti E."/>
            <person name="Wrobel A."/>
            <person name="Rasinkangas P."/>
            <person name="Parkhill J."/>
            <person name="Rea M.C."/>
            <person name="O'Sullivan O."/>
            <person name="Ritari J."/>
            <person name="Douillard F.P."/>
            <person name="Paul Ross R."/>
            <person name="Yang R."/>
            <person name="Briner A.E."/>
            <person name="Felis G.E."/>
            <person name="de Vos W.M."/>
            <person name="Barrangou R."/>
            <person name="Klaenhammer T.R."/>
            <person name="Caufield P.W."/>
            <person name="Cui Y."/>
            <person name="Zhang H."/>
            <person name="O'Toole P.W."/>
        </authorList>
    </citation>
    <scope>NUCLEOTIDE SEQUENCE [LARGE SCALE GENOMIC DNA]</scope>
    <source>
        <strain evidence="2 3">DSM 5661</strain>
    </source>
</reference>
<sequence length="106" mass="11782">MTPNLNTSFDVKEDKINVSLNVVVGSTENTSVPFQAECSLTGIFTYKYEEDQTKVGLDTLVRNNAVAILYPYIRAIISTLSMTSNEFPNYNLPTINVGKVLKDQTN</sequence>
<comment type="caution">
    <text evidence="2">The sequence shown here is derived from an EMBL/GenBank/DDBJ whole genome shotgun (WGS) entry which is preliminary data.</text>
</comment>
<dbReference type="GO" id="GO:0051082">
    <property type="term" value="F:unfolded protein binding"/>
    <property type="evidence" value="ECO:0007669"/>
    <property type="project" value="InterPro"/>
</dbReference>
<accession>A0A0R1YKN3</accession>
<dbReference type="GO" id="GO:0015031">
    <property type="term" value="P:protein transport"/>
    <property type="evidence" value="ECO:0007669"/>
    <property type="project" value="InterPro"/>
</dbReference>
<dbReference type="InterPro" id="IPR035958">
    <property type="entry name" value="SecB-like_sf"/>
</dbReference>
<dbReference type="Gene3D" id="3.10.420.10">
    <property type="entry name" value="SecB-like"/>
    <property type="match status" value="1"/>
</dbReference>
<evidence type="ECO:0008006" key="4">
    <source>
        <dbReference type="Google" id="ProtNLM"/>
    </source>
</evidence>
<protein>
    <recommendedName>
        <fullName evidence="4">Preprotein translocase subunit SecB</fullName>
    </recommendedName>
</protein>
<evidence type="ECO:0000256" key="1">
    <source>
        <dbReference type="ARBA" id="ARBA00009990"/>
    </source>
</evidence>
<dbReference type="Proteomes" id="UP000051223">
    <property type="component" value="Unassembled WGS sequence"/>
</dbReference>
<proteinExistence type="inferred from homology"/>
<comment type="similarity">
    <text evidence="1">Belongs to the SecB family.</text>
</comment>
<dbReference type="Pfam" id="PF02556">
    <property type="entry name" value="SecB"/>
    <property type="match status" value="1"/>
</dbReference>
<evidence type="ECO:0000313" key="3">
    <source>
        <dbReference type="Proteomes" id="UP000051223"/>
    </source>
</evidence>
<dbReference type="PANTHER" id="PTHR36918:SF1">
    <property type="entry name" value="PROTEIN-EXPORT PROTEIN SECB"/>
    <property type="match status" value="1"/>
</dbReference>
<name>A0A0R1YKN3_9LACO</name>
<dbReference type="InterPro" id="IPR003708">
    <property type="entry name" value="SecB"/>
</dbReference>
<dbReference type="PANTHER" id="PTHR36918">
    <property type="match status" value="1"/>
</dbReference>
<gene>
    <name evidence="2" type="ORF">FC39_GL000530</name>
</gene>
<evidence type="ECO:0000313" key="2">
    <source>
        <dbReference type="EMBL" id="KRM40507.1"/>
    </source>
</evidence>
<dbReference type="eggNOG" id="COG1952">
    <property type="taxonomic scope" value="Bacteria"/>
</dbReference>
<dbReference type="STRING" id="1423754.FC39_GL000530"/>
<dbReference type="GO" id="GO:0051262">
    <property type="term" value="P:protein tetramerization"/>
    <property type="evidence" value="ECO:0007669"/>
    <property type="project" value="InterPro"/>
</dbReference>